<accession>D2DX46</accession>
<gene>
    <name evidence="1" type="primary">rpl16</name>
</gene>
<organism evidence="1">
    <name type="scientific">Callitris pyramidalis</name>
    <dbReference type="NCBI Taxonomy" id="214228"/>
    <lineage>
        <taxon>Eukaryota</taxon>
        <taxon>Viridiplantae</taxon>
        <taxon>Streptophyta</taxon>
        <taxon>Embryophyta</taxon>
        <taxon>Tracheophyta</taxon>
        <taxon>Spermatophyta</taxon>
        <taxon>Pinopsida</taxon>
        <taxon>Pinidae</taxon>
        <taxon>Conifers II</taxon>
        <taxon>Cupressales</taxon>
        <taxon>Cupressaceae</taxon>
        <taxon>Callitris</taxon>
    </lineage>
</organism>
<proteinExistence type="predicted"/>
<dbReference type="EMBL" id="FJ843614">
    <property type="protein sequence ID" value="ACZ95544.1"/>
    <property type="molecule type" value="Genomic_DNA"/>
</dbReference>
<dbReference type="GO" id="GO:0005840">
    <property type="term" value="C:ribosome"/>
    <property type="evidence" value="ECO:0007669"/>
    <property type="project" value="UniProtKB-KW"/>
</dbReference>
<sequence length="26" mass="3049">MGNPRVIHFAIKSITLMRKYLLVMES</sequence>
<geneLocation type="mitochondrion" evidence="1"/>
<keyword evidence="1" id="KW-0687">Ribonucleoprotein</keyword>
<reference evidence="1" key="1">
    <citation type="submission" date="2009-03" db="EMBL/GenBank/DDBJ databases">
        <authorList>
            <person name="Ran J.-H."/>
            <person name="Gao H."/>
            <person name="Wang X.-Q."/>
        </authorList>
    </citation>
    <scope>NUCLEOTIDE SEQUENCE</scope>
    <source>
        <tissue evidence="1">Leaf</tissue>
    </source>
</reference>
<keyword evidence="1" id="KW-0496">Mitochondrion</keyword>
<reference evidence="1" key="2">
    <citation type="journal article" date="2010" name="Mol. Phylogenet. Evol.">
        <title>Fast evolution of the retroprocessed mitochondrial rps3 gene in Conifer II and further evidence for the phylogeny of gymnosperms.</title>
        <authorList>
            <person name="Ran J.H."/>
            <person name="Gao H."/>
            <person name="Wang X.Q."/>
        </authorList>
    </citation>
    <scope>NUCLEOTIDE SEQUENCE</scope>
    <source>
        <tissue evidence="1">Leaf</tissue>
    </source>
</reference>
<keyword evidence="1" id="KW-0689">Ribosomal protein</keyword>
<dbReference type="AlphaFoldDB" id="D2DX46"/>
<evidence type="ECO:0000313" key="1">
    <source>
        <dbReference type="EMBL" id="ACZ95544.1"/>
    </source>
</evidence>
<name>D2DX46_9CONI</name>
<protein>
    <submittedName>
        <fullName evidence="1">Truncated ribosomal protein L16</fullName>
    </submittedName>
</protein>